<reference evidence="2 3" key="1">
    <citation type="journal article" date="2016" name="Appl. Microbiol. Biotechnol.">
        <title>Characterization of T-DNA insertion mutants with decreased virulence in the entomopathogenic fungus Beauveria bassiana JEF-007.</title>
        <authorList>
            <person name="Kim S."/>
            <person name="Lee S.J."/>
            <person name="Nai Y.S."/>
            <person name="Yu J.S."/>
            <person name="Lee M.R."/>
            <person name="Yang Y.T."/>
            <person name="Kim J.S."/>
        </authorList>
    </citation>
    <scope>NUCLEOTIDE SEQUENCE [LARGE SCALE GENOMIC DNA]</scope>
    <source>
        <strain evidence="2 3">JEF-007</strain>
    </source>
</reference>
<evidence type="ECO:0000256" key="1">
    <source>
        <dbReference type="SAM" id="MobiDB-lite"/>
    </source>
</evidence>
<dbReference type="EMBL" id="MRVG01000007">
    <property type="protein sequence ID" value="PMB67190.1"/>
    <property type="molecule type" value="Genomic_DNA"/>
</dbReference>
<feature type="compositionally biased region" description="Basic and acidic residues" evidence="1">
    <location>
        <begin position="25"/>
        <end position="39"/>
    </location>
</feature>
<feature type="compositionally biased region" description="Basic and acidic residues" evidence="1">
    <location>
        <begin position="1"/>
        <end position="13"/>
    </location>
</feature>
<dbReference type="Proteomes" id="UP000235728">
    <property type="component" value="Unassembled WGS sequence"/>
</dbReference>
<evidence type="ECO:0000313" key="2">
    <source>
        <dbReference type="EMBL" id="PMB67190.1"/>
    </source>
</evidence>
<protein>
    <submittedName>
        <fullName evidence="2">Uncharacterized protein</fullName>
    </submittedName>
</protein>
<dbReference type="AlphaFoldDB" id="A0A2N6NIT6"/>
<feature type="compositionally biased region" description="Basic residues" evidence="1">
    <location>
        <begin position="51"/>
        <end position="60"/>
    </location>
</feature>
<sequence length="149" mass="15755">MQSERDKEIDRHPPPSPTSITACLRCREQKARAFPDRASGRGIANAENRRGPRGKRKQRPLRVGARGRRDSTGPGQHPNAGPASPETPVSGEHVLNERPAPKTSASGLQGPRPHSVEDAAPIDDAVGYTSPGLVADYPVLSGVSTGSKA</sequence>
<name>A0A2N6NIT6_BEABA</name>
<gene>
    <name evidence="2" type="ORF">BM221_006852</name>
</gene>
<accession>A0A2N6NIT6</accession>
<dbReference type="PROSITE" id="PS51257">
    <property type="entry name" value="PROKAR_LIPOPROTEIN"/>
    <property type="match status" value="1"/>
</dbReference>
<organism evidence="2 3">
    <name type="scientific">Beauveria bassiana</name>
    <name type="common">White muscardine disease fungus</name>
    <name type="synonym">Tritirachium shiotae</name>
    <dbReference type="NCBI Taxonomy" id="176275"/>
    <lineage>
        <taxon>Eukaryota</taxon>
        <taxon>Fungi</taxon>
        <taxon>Dikarya</taxon>
        <taxon>Ascomycota</taxon>
        <taxon>Pezizomycotina</taxon>
        <taxon>Sordariomycetes</taxon>
        <taxon>Hypocreomycetidae</taxon>
        <taxon>Hypocreales</taxon>
        <taxon>Cordycipitaceae</taxon>
        <taxon>Beauveria</taxon>
    </lineage>
</organism>
<evidence type="ECO:0000313" key="3">
    <source>
        <dbReference type="Proteomes" id="UP000235728"/>
    </source>
</evidence>
<feature type="region of interest" description="Disordered" evidence="1">
    <location>
        <begin position="1"/>
        <end position="149"/>
    </location>
</feature>
<comment type="caution">
    <text evidence="2">The sequence shown here is derived from an EMBL/GenBank/DDBJ whole genome shotgun (WGS) entry which is preliminary data.</text>
</comment>
<proteinExistence type="predicted"/>